<evidence type="ECO:0000313" key="3">
    <source>
        <dbReference type="Proteomes" id="UP000198919"/>
    </source>
</evidence>
<reference evidence="1 4" key="3">
    <citation type="journal article" date="2017" name="Nat. Microbiol.">
        <title>Natural product diversity associated with the nematode symbionts Photorhabdus and Xenorhabdus.</title>
        <authorList>
            <person name="Tobias N.J."/>
            <person name="Wolff H."/>
            <person name="Djahanschiri B."/>
            <person name="Grundmann F."/>
            <person name="Kronenwerth M."/>
            <person name="Shi Y.M."/>
            <person name="Simonyi S."/>
            <person name="Grun P."/>
            <person name="Shapiro-Ilan D."/>
            <person name="Pidot S.J."/>
            <person name="Stinear T.P."/>
            <person name="Ebersberger I."/>
            <person name="Bode H.B."/>
        </authorList>
    </citation>
    <scope>NUCLEOTIDE SEQUENCE [LARGE SCALE GENOMIC DNA]</scope>
    <source>
        <strain evidence="1 4">DSM 17908</strain>
    </source>
</reference>
<name>A0A1I3SED1_9GAMM</name>
<dbReference type="EMBL" id="NITY01000012">
    <property type="protein sequence ID" value="PHM39118.1"/>
    <property type="molecule type" value="Genomic_DNA"/>
</dbReference>
<keyword evidence="4" id="KW-1185">Reference proteome</keyword>
<organism evidence="2 3">
    <name type="scientific">Xenorhabdus mauleonii</name>
    <dbReference type="NCBI Taxonomy" id="351675"/>
    <lineage>
        <taxon>Bacteria</taxon>
        <taxon>Pseudomonadati</taxon>
        <taxon>Pseudomonadota</taxon>
        <taxon>Gammaproteobacteria</taxon>
        <taxon>Enterobacterales</taxon>
        <taxon>Morganellaceae</taxon>
        <taxon>Xenorhabdus</taxon>
    </lineage>
</organism>
<dbReference type="Proteomes" id="UP000224607">
    <property type="component" value="Unassembled WGS sequence"/>
</dbReference>
<reference evidence="2" key="2">
    <citation type="submission" date="2016-10" db="EMBL/GenBank/DDBJ databases">
        <authorList>
            <person name="de Groot N.N."/>
        </authorList>
    </citation>
    <scope>NUCLEOTIDE SEQUENCE [LARGE SCALE GENOMIC DNA]</scope>
    <source>
        <strain evidence="2">DSM 17908</strain>
    </source>
</reference>
<dbReference type="Proteomes" id="UP000198919">
    <property type="component" value="Unassembled WGS sequence"/>
</dbReference>
<protein>
    <recommendedName>
        <fullName evidence="5">Head processing protein</fullName>
    </recommendedName>
</protein>
<evidence type="ECO:0000313" key="4">
    <source>
        <dbReference type="Proteomes" id="UP000224607"/>
    </source>
</evidence>
<dbReference type="OrthoDB" id="6683797at2"/>
<evidence type="ECO:0000313" key="1">
    <source>
        <dbReference type="EMBL" id="PHM39118.1"/>
    </source>
</evidence>
<reference evidence="3" key="1">
    <citation type="submission" date="2016-10" db="EMBL/GenBank/DDBJ databases">
        <authorList>
            <person name="Varghese N."/>
            <person name="Submissions S."/>
        </authorList>
    </citation>
    <scope>NUCLEOTIDE SEQUENCE [LARGE SCALE GENOMIC DNA]</scope>
    <source>
        <strain evidence="3">DSM 17908</strain>
    </source>
</reference>
<evidence type="ECO:0000313" key="2">
    <source>
        <dbReference type="EMBL" id="SFJ55876.1"/>
    </source>
</evidence>
<sequence>MNHLTTVTDRFSVIENVRKHTPQNARNYVLSSVKASLESNEVKERMALGELYGFYGHNRREEYYKRTGELRLPETSFIMVEGKPVALDNVPSNRTVAISIDDTGIVTHTQELLDTDTGRIVKGMERSRAGGWSWVTGGSDSPWKSVVRRFYGFDYVTTPNYISLDREIMMAESVSDRQNHIVQTFTDAGFSESAALDLSAHFEKMREHEMMIESVNRAQTAEGELLMLSGRLLELNQKIETQDAMLEAVQRKDDLRKRYLQSAIDKLPVFLSQEQKNALLQMETERDLQMVEAIFESVGHVDFGKLPLGQMTGYQPAPHKRASTALSQAPIFSLKTSKPPKFS</sequence>
<dbReference type="AlphaFoldDB" id="A0A1I3SED1"/>
<dbReference type="EMBL" id="FORG01000011">
    <property type="protein sequence ID" value="SFJ55876.1"/>
    <property type="molecule type" value="Genomic_DNA"/>
</dbReference>
<dbReference type="RefSeq" id="WP_092511249.1">
    <property type="nucleotide sequence ID" value="NZ_CAWNQB010000004.1"/>
</dbReference>
<proteinExistence type="predicted"/>
<dbReference type="STRING" id="351675.SAMN05421680_11144"/>
<accession>A0A1I3SED1</accession>
<evidence type="ECO:0008006" key="5">
    <source>
        <dbReference type="Google" id="ProtNLM"/>
    </source>
</evidence>
<gene>
    <name evidence="2" type="ORF">SAMN05421680_11144</name>
    <name evidence="1" type="ORF">Xmau_03023</name>
</gene>